<feature type="region of interest" description="Disordered" evidence="11">
    <location>
        <begin position="174"/>
        <end position="194"/>
    </location>
</feature>
<evidence type="ECO:0000256" key="7">
    <source>
        <dbReference type="ARBA" id="ARBA00022824"/>
    </source>
</evidence>
<dbReference type="Gene3D" id="3.40.1000.30">
    <property type="match status" value="1"/>
</dbReference>
<dbReference type="PANTHER" id="PTHR13266:SF1">
    <property type="entry name" value="PROTEASOME INHIBITOR PI31 SUBUNIT"/>
    <property type="match status" value="1"/>
</dbReference>
<proteinExistence type="inferred from homology"/>
<evidence type="ECO:0000256" key="6">
    <source>
        <dbReference type="ARBA" id="ARBA00022553"/>
    </source>
</evidence>
<keyword evidence="7" id="KW-0256">Endoplasmic reticulum</keyword>
<dbReference type="Pfam" id="PF08577">
    <property type="entry name" value="PI31_Prot_C"/>
    <property type="match status" value="1"/>
</dbReference>
<reference evidence="14" key="1">
    <citation type="submission" date="2015-02" db="EMBL/GenBank/DDBJ databases">
        <title>A transcriptome of Wollemia nobilis - a relic of Gondwana.</title>
        <authorList>
            <person name="Chia J.Y."/>
            <person name="Leong Y.S."/>
            <person name="Abdul Karim S."/>
            <person name="Wan Azmi N."/>
            <person name="Hercus R."/>
            <person name="Croft L."/>
        </authorList>
    </citation>
    <scope>NUCLEOTIDE SEQUENCE</scope>
    <source>
        <strain evidence="14">MaeBrown</strain>
        <tissue evidence="14">Leaf</tissue>
    </source>
</reference>
<dbReference type="Pfam" id="PF11566">
    <property type="entry name" value="PI31_Prot_N"/>
    <property type="match status" value="1"/>
</dbReference>
<evidence type="ECO:0000313" key="14">
    <source>
        <dbReference type="EMBL" id="JAG88685.1"/>
    </source>
</evidence>
<evidence type="ECO:0000256" key="10">
    <source>
        <dbReference type="ARBA" id="ARBA00024805"/>
    </source>
</evidence>
<organism evidence="14">
    <name type="scientific">Wollemia nobilis</name>
    <dbReference type="NCBI Taxonomy" id="56998"/>
    <lineage>
        <taxon>Eukaryota</taxon>
        <taxon>Viridiplantae</taxon>
        <taxon>Streptophyta</taxon>
        <taxon>Embryophyta</taxon>
        <taxon>Tracheophyta</taxon>
        <taxon>Spermatophyta</taxon>
        <taxon>Pinopsida</taxon>
        <taxon>Pinidae</taxon>
        <taxon>Conifers II</taxon>
        <taxon>Araucariales</taxon>
        <taxon>Araucariaceae</taxon>
        <taxon>Wollemia</taxon>
    </lineage>
</organism>
<evidence type="ECO:0000256" key="2">
    <source>
        <dbReference type="ARBA" id="ARBA00004496"/>
    </source>
</evidence>
<dbReference type="GO" id="GO:0043161">
    <property type="term" value="P:proteasome-mediated ubiquitin-dependent protein catabolic process"/>
    <property type="evidence" value="ECO:0007669"/>
    <property type="project" value="InterPro"/>
</dbReference>
<dbReference type="EMBL" id="GCHU01006058">
    <property type="protein sequence ID" value="JAG88685.1"/>
    <property type="molecule type" value="Transcribed_RNA"/>
</dbReference>
<dbReference type="InterPro" id="IPR045128">
    <property type="entry name" value="PI31-like"/>
</dbReference>
<feature type="region of interest" description="Disordered" evidence="11">
    <location>
        <begin position="264"/>
        <end position="306"/>
    </location>
</feature>
<evidence type="ECO:0000256" key="4">
    <source>
        <dbReference type="ARBA" id="ARBA00022481"/>
    </source>
</evidence>
<dbReference type="GO" id="GO:0004866">
    <property type="term" value="F:endopeptidase inhibitor activity"/>
    <property type="evidence" value="ECO:0007669"/>
    <property type="project" value="InterPro"/>
</dbReference>
<evidence type="ECO:0000256" key="11">
    <source>
        <dbReference type="SAM" id="MobiDB-lite"/>
    </source>
</evidence>
<feature type="compositionally biased region" description="Basic and acidic residues" evidence="11">
    <location>
        <begin position="283"/>
        <end position="306"/>
    </location>
</feature>
<name>A0A0C9QVE7_9CONI</name>
<keyword evidence="5" id="KW-0963">Cytoplasm</keyword>
<keyword evidence="8" id="KW-0647">Proteasome</keyword>
<evidence type="ECO:0000259" key="12">
    <source>
        <dbReference type="Pfam" id="PF08577"/>
    </source>
</evidence>
<keyword evidence="9" id="KW-0007">Acetylation</keyword>
<dbReference type="InterPro" id="IPR013886">
    <property type="entry name" value="PI31_Prot_C"/>
</dbReference>
<evidence type="ECO:0000259" key="13">
    <source>
        <dbReference type="Pfam" id="PF11566"/>
    </source>
</evidence>
<dbReference type="GO" id="GO:0070628">
    <property type="term" value="F:proteasome binding"/>
    <property type="evidence" value="ECO:0007669"/>
    <property type="project" value="InterPro"/>
</dbReference>
<feature type="domain" description="PI31 proteasome regulator C-terminal" evidence="12">
    <location>
        <begin position="208"/>
        <end position="273"/>
    </location>
</feature>
<evidence type="ECO:0000256" key="1">
    <source>
        <dbReference type="ARBA" id="ARBA00004240"/>
    </source>
</evidence>
<evidence type="ECO:0000256" key="3">
    <source>
        <dbReference type="ARBA" id="ARBA00006405"/>
    </source>
</evidence>
<dbReference type="GO" id="GO:0000502">
    <property type="term" value="C:proteasome complex"/>
    <property type="evidence" value="ECO:0007669"/>
    <property type="project" value="UniProtKB-KW"/>
</dbReference>
<dbReference type="InterPro" id="IPR021625">
    <property type="entry name" value="PI31_Prot_N"/>
</dbReference>
<evidence type="ECO:0000256" key="9">
    <source>
        <dbReference type="ARBA" id="ARBA00022990"/>
    </source>
</evidence>
<comment type="similarity">
    <text evidence="3">Belongs to the proteasome inhibitor PI31 family.</text>
</comment>
<dbReference type="GO" id="GO:0005783">
    <property type="term" value="C:endoplasmic reticulum"/>
    <property type="evidence" value="ECO:0007669"/>
    <property type="project" value="UniProtKB-SubCell"/>
</dbReference>
<protein>
    <submittedName>
        <fullName evidence="14">TSA: Wollemia nobilis Ref_Wollemi_Transcript_6097_1285 transcribed RNA sequence</fullName>
    </submittedName>
</protein>
<comment type="function">
    <text evidence="10">Plays an important role in control of proteasome function. Inhibits the hydrolysis of protein and peptide substrates by the 20S proteasome. Also inhibits the activation of the proteasome by the proteasome regulatory proteins PA700 and PA28.</text>
</comment>
<evidence type="ECO:0000256" key="8">
    <source>
        <dbReference type="ARBA" id="ARBA00022942"/>
    </source>
</evidence>
<evidence type="ECO:0000256" key="5">
    <source>
        <dbReference type="ARBA" id="ARBA00022490"/>
    </source>
</evidence>
<keyword evidence="4" id="KW-0488">Methylation</keyword>
<sequence>MAADAELAVIRASRPSFRNPHDKIAFAVHSCFFSAGYSLTATGSQAEDATQPSSSGNEEVGIEGWNQLEDSYAFCYIKSEKGERKCVTVKCLVMGEVLIVDAVLLGANGNPEPYNLEINVEDFTNESAVRNNYAEQYKDFPSLVEKINSGIVSRLENLAEKGGASANLRLSGTDGEVQGSAESQPGFGVSVHQPDSSGLIYPPVPAVGGSDVFPGPGAGIYPRRGGNGMGGGMLLGPNDPRWGNIGIGGDEGPFFRGEVRGVPPGARFDPFGPPGVPGFEPNRFIRDQRRPPGRGTHPDLEHFSPY</sequence>
<dbReference type="PANTHER" id="PTHR13266">
    <property type="entry name" value="PROTEASOME INHIBITOR"/>
    <property type="match status" value="1"/>
</dbReference>
<comment type="subcellular location">
    <subcellularLocation>
        <location evidence="2">Cytoplasm</location>
    </subcellularLocation>
    <subcellularLocation>
        <location evidence="1">Endoplasmic reticulum</location>
    </subcellularLocation>
</comment>
<dbReference type="AlphaFoldDB" id="A0A0C9QVE7"/>
<accession>A0A0C9QVE7</accession>
<keyword evidence="6" id="KW-0597">Phosphoprotein</keyword>
<feature type="domain" description="PI31 proteasome regulator N-terminal" evidence="13">
    <location>
        <begin position="14"/>
        <end position="157"/>
    </location>
</feature>